<reference evidence="6 7" key="1">
    <citation type="journal article" date="2013" name="PLoS ONE">
        <title>Cultivation and Complete Genome Sequencing of Gloeobacter kilaueensis sp. nov., from a Lava Cave in Kilauea Caldera, Hawai'i.</title>
        <authorList>
            <person name="Saw J.H."/>
            <person name="Schatz M."/>
            <person name="Brown M.V."/>
            <person name="Kunkel D.D."/>
            <person name="Foster J.S."/>
            <person name="Shick H."/>
            <person name="Christensen S."/>
            <person name="Hou S."/>
            <person name="Wan X."/>
            <person name="Donachie S.P."/>
        </authorList>
    </citation>
    <scope>NUCLEOTIDE SEQUENCE [LARGE SCALE GENOMIC DNA]</scope>
    <source>
        <strain evidence="7">JS</strain>
    </source>
</reference>
<dbReference type="eggNOG" id="COG0557">
    <property type="taxonomic scope" value="Bacteria"/>
</dbReference>
<dbReference type="Pfam" id="PF08206">
    <property type="entry name" value="OB_RNB"/>
    <property type="match status" value="1"/>
</dbReference>
<feature type="domain" description="S1 motif" evidence="5">
    <location>
        <begin position="595"/>
        <end position="676"/>
    </location>
</feature>
<keyword evidence="7" id="KW-1185">Reference proteome</keyword>
<dbReference type="GO" id="GO:0004527">
    <property type="term" value="F:exonuclease activity"/>
    <property type="evidence" value="ECO:0007669"/>
    <property type="project" value="UniProtKB-KW"/>
</dbReference>
<dbReference type="Gene3D" id="2.40.50.140">
    <property type="entry name" value="Nucleic acid-binding proteins"/>
    <property type="match status" value="2"/>
</dbReference>
<keyword evidence="1" id="KW-0540">Nuclease</keyword>
<feature type="region of interest" description="Disordered" evidence="4">
    <location>
        <begin position="680"/>
        <end position="699"/>
    </location>
</feature>
<protein>
    <submittedName>
        <fullName evidence="6">Ribonuclease R</fullName>
    </submittedName>
</protein>
<dbReference type="GO" id="GO:0006402">
    <property type="term" value="P:mRNA catabolic process"/>
    <property type="evidence" value="ECO:0007669"/>
    <property type="project" value="TreeGrafter"/>
</dbReference>
<sequence length="699" mass="77276">MGMQFSVQDLLDLLSPERSVAPKVLQQKLAIEQAEAGEQLQLALDALEKVNLVEKTQGRYRLVFNDEIIAGRLRCSSKGFCFVTPDGPESEEIFVVEGGLKNAWNGDRVLVRLLKKASRRRKPEGEVVLVTERANSTLVGRLAVDDKLLMVLPLDDRLGNLLELVEAPKAELAADQIVEVQIVRYPLGRRPAKSRLLRVLGSANDPTVDLDLVASRYHLQFGFDPALVAVAAEAAALPPDSTGREDLRSLPLVCFAETGRDFALSLVREDTGWQLGLHTSDIAAFVAAGSPIDLEGYRRAFAAQLRGQPLPLWPAALGERAALLPGVDRESWSVIVTLDAQAQVRTYRWTRSLVQVRTQLDGLAEDHRQVAAALTAQGVAPLAAPNSPQIFVELLESLVGQHLAHLHLKGPFAWQAAPEGTEVLDWLRLGRACGLEVPEAEAPLELDGQHYRRWLEAAAAHPSGPTLVELLRATLPAAQLSAEPQPYFERNSTAVAPWARPLQRYADLLIQRLLVQVLTEGRDRKTPRSKVSVDLRASSCQGLIDWPVLKPKQQKDWEEAIPGWIAHLNTRTQQIRQALADLEGFERIGRLSTEGEPLRGLITGVQSYGFFVAVEEPFVEGLVHVSGLKDDWYTYQAREPALVGRRSRRRFQIGDLVKVKVKGIDYYRQQVDLMVVREEIEPSGGGEQPESPLLTAPES</sequence>
<dbReference type="InterPro" id="IPR012340">
    <property type="entry name" value="NA-bd_OB-fold"/>
</dbReference>
<proteinExistence type="predicted"/>
<dbReference type="KEGG" id="glj:GKIL_4166"/>
<organism evidence="6 7">
    <name type="scientific">Gloeobacter kilaueensis (strain ATCC BAA-2537 / CCAP 1431/1 / ULC 316 / JS1)</name>
    <dbReference type="NCBI Taxonomy" id="1183438"/>
    <lineage>
        <taxon>Bacteria</taxon>
        <taxon>Bacillati</taxon>
        <taxon>Cyanobacteriota</taxon>
        <taxon>Cyanophyceae</taxon>
        <taxon>Gloeobacterales</taxon>
        <taxon>Gloeobacteraceae</taxon>
        <taxon>Gloeobacter</taxon>
    </lineage>
</organism>
<dbReference type="AlphaFoldDB" id="U5QN53"/>
<evidence type="ECO:0000256" key="3">
    <source>
        <dbReference type="ARBA" id="ARBA00022839"/>
    </source>
</evidence>
<dbReference type="InterPro" id="IPR003029">
    <property type="entry name" value="S1_domain"/>
</dbReference>
<keyword evidence="3" id="KW-0269">Exonuclease</keyword>
<dbReference type="Pfam" id="PF00773">
    <property type="entry name" value="RNB"/>
    <property type="match status" value="2"/>
</dbReference>
<dbReference type="Pfam" id="PF00575">
    <property type="entry name" value="S1"/>
    <property type="match status" value="1"/>
</dbReference>
<dbReference type="InterPro" id="IPR011129">
    <property type="entry name" value="CSD"/>
</dbReference>
<dbReference type="EMBL" id="CP003587">
    <property type="protein sequence ID" value="AGY60412.1"/>
    <property type="molecule type" value="Genomic_DNA"/>
</dbReference>
<evidence type="ECO:0000256" key="2">
    <source>
        <dbReference type="ARBA" id="ARBA00022801"/>
    </source>
</evidence>
<dbReference type="InterPro" id="IPR001900">
    <property type="entry name" value="RNase_II/R"/>
</dbReference>
<dbReference type="PANTHER" id="PTHR23355">
    <property type="entry name" value="RIBONUCLEASE"/>
    <property type="match status" value="1"/>
</dbReference>
<dbReference type="Pfam" id="PF17876">
    <property type="entry name" value="CSD2"/>
    <property type="match status" value="1"/>
</dbReference>
<dbReference type="HOGENOM" id="CLU_002333_7_3_3"/>
<evidence type="ECO:0000259" key="5">
    <source>
        <dbReference type="PROSITE" id="PS50126"/>
    </source>
</evidence>
<dbReference type="Proteomes" id="UP000017396">
    <property type="component" value="Chromosome"/>
</dbReference>
<dbReference type="SUPFAM" id="SSF50249">
    <property type="entry name" value="Nucleic acid-binding proteins"/>
    <property type="match status" value="3"/>
</dbReference>
<dbReference type="STRING" id="1183438.GKIL_4166"/>
<dbReference type="CDD" id="cd04471">
    <property type="entry name" value="S1_RNase_R"/>
    <property type="match status" value="1"/>
</dbReference>
<evidence type="ECO:0000313" key="7">
    <source>
        <dbReference type="Proteomes" id="UP000017396"/>
    </source>
</evidence>
<keyword evidence="2" id="KW-0378">Hydrolase</keyword>
<dbReference type="SMART" id="SM00955">
    <property type="entry name" value="RNB"/>
    <property type="match status" value="1"/>
</dbReference>
<dbReference type="PROSITE" id="PS50126">
    <property type="entry name" value="S1"/>
    <property type="match status" value="1"/>
</dbReference>
<accession>U5QN53</accession>
<dbReference type="OrthoDB" id="9764149at2"/>
<dbReference type="GO" id="GO:0003723">
    <property type="term" value="F:RNA binding"/>
    <property type="evidence" value="ECO:0007669"/>
    <property type="project" value="InterPro"/>
</dbReference>
<evidence type="ECO:0000256" key="4">
    <source>
        <dbReference type="SAM" id="MobiDB-lite"/>
    </source>
</evidence>
<evidence type="ECO:0000313" key="6">
    <source>
        <dbReference type="EMBL" id="AGY60412.1"/>
    </source>
</evidence>
<name>U5QN53_GLOK1</name>
<dbReference type="InterPro" id="IPR013223">
    <property type="entry name" value="RNase_B_OB_dom"/>
</dbReference>
<dbReference type="FunFam" id="2.40.50.140:FF:000408">
    <property type="entry name" value="Ribonuclease R"/>
    <property type="match status" value="1"/>
</dbReference>
<dbReference type="PANTHER" id="PTHR23355:SF9">
    <property type="entry name" value="DIS3-LIKE EXONUCLEASE 2"/>
    <property type="match status" value="1"/>
</dbReference>
<dbReference type="GO" id="GO:0005829">
    <property type="term" value="C:cytosol"/>
    <property type="evidence" value="ECO:0007669"/>
    <property type="project" value="TreeGrafter"/>
</dbReference>
<dbReference type="InterPro" id="IPR040476">
    <property type="entry name" value="CSD2"/>
</dbReference>
<dbReference type="SMART" id="SM00357">
    <property type="entry name" value="CSP"/>
    <property type="match status" value="1"/>
</dbReference>
<dbReference type="InterPro" id="IPR050180">
    <property type="entry name" value="RNR_Ribonuclease"/>
</dbReference>
<evidence type="ECO:0000256" key="1">
    <source>
        <dbReference type="ARBA" id="ARBA00022722"/>
    </source>
</evidence>
<dbReference type="GO" id="GO:0004540">
    <property type="term" value="F:RNA nuclease activity"/>
    <property type="evidence" value="ECO:0007669"/>
    <property type="project" value="InterPro"/>
</dbReference>
<gene>
    <name evidence="6" type="primary">rnr</name>
    <name evidence="6" type="ORF">GKIL_4166</name>
</gene>
<dbReference type="SMART" id="SM00316">
    <property type="entry name" value="S1"/>
    <property type="match status" value="1"/>
</dbReference>
<dbReference type="PATRIC" id="fig|1183438.3.peg.4095"/>